<gene>
    <name evidence="1" type="ORF">IMCC3317_09890</name>
</gene>
<dbReference type="AlphaFoldDB" id="A0A7L4ZG22"/>
<dbReference type="EMBL" id="CP019288">
    <property type="protein sequence ID" value="QHI35643.1"/>
    <property type="molecule type" value="Genomic_DNA"/>
</dbReference>
<accession>A0A7L4ZG22</accession>
<organism evidence="1 2">
    <name type="scientific">Kordia antarctica</name>
    <dbReference type="NCBI Taxonomy" id="1218801"/>
    <lineage>
        <taxon>Bacteria</taxon>
        <taxon>Pseudomonadati</taxon>
        <taxon>Bacteroidota</taxon>
        <taxon>Flavobacteriia</taxon>
        <taxon>Flavobacteriales</taxon>
        <taxon>Flavobacteriaceae</taxon>
        <taxon>Kordia</taxon>
    </lineage>
</organism>
<keyword evidence="2" id="KW-1185">Reference proteome</keyword>
<dbReference type="PROSITE" id="PS51257">
    <property type="entry name" value="PROKAR_LIPOPROTEIN"/>
    <property type="match status" value="1"/>
</dbReference>
<sequence length="159" mass="18350">MRILIVLIIGTFIISCKTVDKNVQKTVDTQEKLKVEDPEVIEIKRTLYEYQEAVAKADTEALNTIVGQGFSIINIHQSRRNKGNVIVRPTYKDIFYNELSYGGQEMNLDIENADITIHNISVTAWVPHKVENSETKKSYVLFFMYKAGTYYYIKTITYP</sequence>
<proteinExistence type="predicted"/>
<reference evidence="1 2" key="1">
    <citation type="journal article" date="2013" name="Int. J. Syst. Evol. Microbiol.">
        <title>Kordia antarctica sp. nov., isolated from Antarctic seawater.</title>
        <authorList>
            <person name="Baek K."/>
            <person name="Choi A."/>
            <person name="Kang I."/>
            <person name="Lee K."/>
            <person name="Cho J.C."/>
        </authorList>
    </citation>
    <scope>NUCLEOTIDE SEQUENCE [LARGE SCALE GENOMIC DNA]</scope>
    <source>
        <strain evidence="1 2">IMCC3317</strain>
    </source>
</reference>
<protein>
    <submittedName>
        <fullName evidence="1">Uncharacterized protein</fullName>
    </submittedName>
</protein>
<dbReference type="KEGG" id="kan:IMCC3317_09890"/>
<dbReference type="Proteomes" id="UP000464657">
    <property type="component" value="Chromosome"/>
</dbReference>
<name>A0A7L4ZG22_9FLAO</name>
<evidence type="ECO:0000313" key="2">
    <source>
        <dbReference type="Proteomes" id="UP000464657"/>
    </source>
</evidence>
<evidence type="ECO:0000313" key="1">
    <source>
        <dbReference type="EMBL" id="QHI35643.1"/>
    </source>
</evidence>